<dbReference type="OrthoDB" id="9791248at2"/>
<evidence type="ECO:0000256" key="7">
    <source>
        <dbReference type="ARBA" id="ARBA00023136"/>
    </source>
</evidence>
<dbReference type="RefSeq" id="WP_014652765.1">
    <property type="nucleotide sequence ID" value="NC_017672.3"/>
</dbReference>
<dbReference type="NCBIfam" id="TIGR01528">
    <property type="entry name" value="NMN_trans_PnuC"/>
    <property type="match status" value="1"/>
</dbReference>
<proteinExistence type="inferred from homology"/>
<dbReference type="GO" id="GO:0034257">
    <property type="term" value="F:nicotinamide riboside transmembrane transporter activity"/>
    <property type="evidence" value="ECO:0007669"/>
    <property type="project" value="InterPro"/>
</dbReference>
<keyword evidence="7 8" id="KW-0472">Membrane</keyword>
<evidence type="ECO:0000256" key="4">
    <source>
        <dbReference type="ARBA" id="ARBA00022475"/>
    </source>
</evidence>
<dbReference type="PANTHER" id="PTHR36122">
    <property type="entry name" value="NICOTINAMIDE RIBOSIDE TRANSPORTER PNUC"/>
    <property type="match status" value="1"/>
</dbReference>
<gene>
    <name evidence="9" type="ORF">B2K_33230</name>
</gene>
<sequence length="222" mass="24663">MNRTWEWVLLILGAAGFAAATSSSLLEGAATATGLMSVWLTARQNLWCWPVSLINVVCFFFLFRDAKLYADMSLQLLYFVLSIQGWIVWMTGRGAAGVRPTRRLTGRQAVSAFLLLAALSAGWGHVLARYTDASIPYLDAFIASLSLLGQFLLSSKVLENWLLWITVDVLSVGMYAYKELYGVALLYAVFLAIAAGGWVQWHREYRRQRTAPLQVSDAEVGI</sequence>
<feature type="transmembrane region" description="Helical" evidence="8">
    <location>
        <begin position="76"/>
        <end position="96"/>
    </location>
</feature>
<feature type="transmembrane region" description="Helical" evidence="8">
    <location>
        <begin position="108"/>
        <end position="128"/>
    </location>
</feature>
<dbReference type="PANTHER" id="PTHR36122:SF2">
    <property type="entry name" value="NICOTINAMIDE RIBOSIDE TRANSPORTER PNUC"/>
    <property type="match status" value="1"/>
</dbReference>
<keyword evidence="5 8" id="KW-0812">Transmembrane</keyword>
<dbReference type="Pfam" id="PF04973">
    <property type="entry name" value="NMN_transporter"/>
    <property type="match status" value="1"/>
</dbReference>
<dbReference type="EMBL" id="CP003422">
    <property type="protein sequence ID" value="AFH65512.1"/>
    <property type="molecule type" value="Genomic_DNA"/>
</dbReference>
<feature type="transmembrane region" description="Helical" evidence="8">
    <location>
        <begin position="135"/>
        <end position="153"/>
    </location>
</feature>
<dbReference type="PATRIC" id="fig|997761.3.peg.6679"/>
<dbReference type="KEGG" id="pmw:B2K_33230"/>
<comment type="subcellular location">
    <subcellularLocation>
        <location evidence="1">Cell membrane</location>
        <topology evidence="1">Multi-pass membrane protein</topology>
    </subcellularLocation>
</comment>
<evidence type="ECO:0000256" key="1">
    <source>
        <dbReference type="ARBA" id="ARBA00004651"/>
    </source>
</evidence>
<dbReference type="HOGENOM" id="CLU_076589_2_0_9"/>
<evidence type="ECO:0000256" key="2">
    <source>
        <dbReference type="ARBA" id="ARBA00006669"/>
    </source>
</evidence>
<keyword evidence="4" id="KW-1003">Cell membrane</keyword>
<keyword evidence="6 8" id="KW-1133">Transmembrane helix</keyword>
<feature type="transmembrane region" description="Helical" evidence="8">
    <location>
        <begin position="180"/>
        <end position="199"/>
    </location>
</feature>
<protein>
    <submittedName>
        <fullName evidence="9">Nicotinamide mononucleotide transporter</fullName>
    </submittedName>
</protein>
<evidence type="ECO:0000256" key="6">
    <source>
        <dbReference type="ARBA" id="ARBA00022989"/>
    </source>
</evidence>
<dbReference type="InterPro" id="IPR006419">
    <property type="entry name" value="NMN_transpt_PnuC"/>
</dbReference>
<evidence type="ECO:0000313" key="10">
    <source>
        <dbReference type="Proteomes" id="UP000007392"/>
    </source>
</evidence>
<organism evidence="9 10">
    <name type="scientific">Paenibacillus mucilaginosus K02</name>
    <dbReference type="NCBI Taxonomy" id="997761"/>
    <lineage>
        <taxon>Bacteria</taxon>
        <taxon>Bacillati</taxon>
        <taxon>Bacillota</taxon>
        <taxon>Bacilli</taxon>
        <taxon>Bacillales</taxon>
        <taxon>Paenibacillaceae</taxon>
        <taxon>Paenibacillus</taxon>
    </lineage>
</organism>
<feature type="transmembrane region" description="Helical" evidence="8">
    <location>
        <begin position="44"/>
        <end position="64"/>
    </location>
</feature>
<evidence type="ECO:0000256" key="3">
    <source>
        <dbReference type="ARBA" id="ARBA00022448"/>
    </source>
</evidence>
<reference evidence="9 10" key="1">
    <citation type="submission" date="2013-06" db="EMBL/GenBank/DDBJ databases">
        <title>Complete genome sequence of Paenibacillus mucilaginosus K02.</title>
        <authorList>
            <person name="Xiao B."/>
            <person name="Sun L."/>
            <person name="Xiao L."/>
            <person name="Lian B."/>
        </authorList>
    </citation>
    <scope>NUCLEOTIDE SEQUENCE [LARGE SCALE GENOMIC DNA]</scope>
    <source>
        <strain evidence="9 10">K02</strain>
    </source>
</reference>
<dbReference type="AlphaFoldDB" id="I0BT15"/>
<comment type="similarity">
    <text evidence="2">Belongs to the nicotinamide ribonucleoside (NR) uptake permease (TC 4.B.1) family.</text>
</comment>
<accession>I0BT15</accession>
<evidence type="ECO:0000313" key="9">
    <source>
        <dbReference type="EMBL" id="AFH65512.1"/>
    </source>
</evidence>
<dbReference type="Proteomes" id="UP000007392">
    <property type="component" value="Chromosome"/>
</dbReference>
<keyword evidence="3" id="KW-0813">Transport</keyword>
<evidence type="ECO:0000256" key="5">
    <source>
        <dbReference type="ARBA" id="ARBA00022692"/>
    </source>
</evidence>
<dbReference type="GO" id="GO:0005886">
    <property type="term" value="C:plasma membrane"/>
    <property type="evidence" value="ECO:0007669"/>
    <property type="project" value="UniProtKB-SubCell"/>
</dbReference>
<evidence type="ECO:0000256" key="8">
    <source>
        <dbReference type="SAM" id="Phobius"/>
    </source>
</evidence>
<name>I0BT15_9BACL</name>